<reference evidence="1 2" key="1">
    <citation type="journal article" date="2024" name="Plant Biotechnol. J.">
        <title>Genome and CRISPR/Cas9 system of a widespread forest tree (Populus alba) in the world.</title>
        <authorList>
            <person name="Liu Y.J."/>
            <person name="Jiang P.F."/>
            <person name="Han X.M."/>
            <person name="Li X.Y."/>
            <person name="Wang H.M."/>
            <person name="Wang Y.J."/>
            <person name="Wang X.X."/>
            <person name="Zeng Q.Y."/>
        </authorList>
    </citation>
    <scope>NUCLEOTIDE SEQUENCE [LARGE SCALE GENOMIC DNA]</scope>
    <source>
        <strain evidence="2">cv. PAL-ZL1</strain>
    </source>
</reference>
<keyword evidence="2" id="KW-1185">Reference proteome</keyword>
<gene>
    <name evidence="1" type="ORF">D5086_010135</name>
</gene>
<proteinExistence type="predicted"/>
<sequence length="246" mass="27495">MLSHLIQSKLSNASLRGINDEISLFGLEKIEIDRNDASYNLVNALQVSEHYKQVIATDISEEQLKHAIRHPQVQYFHSPSSMSDDELVNLIGGENSVDLVVVATAVHWFDLEKFYPVVKRVLKKPGGVGCEGQPLELDMPMEMSFERLLKLLSSASAVNAAKEQGMNLLSEEVVRELESAWGGPELLSYSLFTPERIHEGSSWKTQNKAQNRALLPSPEVLIAVWCSDCIAVSPEFELVMKCFHES</sequence>
<protein>
    <submittedName>
        <fullName evidence="1">Uncharacterized protein</fullName>
    </submittedName>
</protein>
<accession>A0ACC4CAD4</accession>
<name>A0ACC4CAD4_POPAL</name>
<organism evidence="1 2">
    <name type="scientific">Populus alba</name>
    <name type="common">White poplar</name>
    <dbReference type="NCBI Taxonomy" id="43335"/>
    <lineage>
        <taxon>Eukaryota</taxon>
        <taxon>Viridiplantae</taxon>
        <taxon>Streptophyta</taxon>
        <taxon>Embryophyta</taxon>
        <taxon>Tracheophyta</taxon>
        <taxon>Spermatophyta</taxon>
        <taxon>Magnoliopsida</taxon>
        <taxon>eudicotyledons</taxon>
        <taxon>Gunneridae</taxon>
        <taxon>Pentapetalae</taxon>
        <taxon>rosids</taxon>
        <taxon>fabids</taxon>
        <taxon>Malpighiales</taxon>
        <taxon>Salicaceae</taxon>
        <taxon>Saliceae</taxon>
        <taxon>Populus</taxon>
    </lineage>
</organism>
<comment type="caution">
    <text evidence="1">The sequence shown here is derived from an EMBL/GenBank/DDBJ whole genome shotgun (WGS) entry which is preliminary data.</text>
</comment>
<dbReference type="Proteomes" id="UP000309997">
    <property type="component" value="Unassembled WGS sequence"/>
</dbReference>
<dbReference type="EMBL" id="RCHU02000005">
    <property type="protein sequence ID" value="KAL3591495.1"/>
    <property type="molecule type" value="Genomic_DNA"/>
</dbReference>
<evidence type="ECO:0000313" key="1">
    <source>
        <dbReference type="EMBL" id="KAL3591495.1"/>
    </source>
</evidence>
<evidence type="ECO:0000313" key="2">
    <source>
        <dbReference type="Proteomes" id="UP000309997"/>
    </source>
</evidence>